<dbReference type="GO" id="GO:0005886">
    <property type="term" value="C:plasma membrane"/>
    <property type="evidence" value="ECO:0007669"/>
    <property type="project" value="UniProtKB-SubCell"/>
</dbReference>
<dbReference type="InterPro" id="IPR001543">
    <property type="entry name" value="FliN-like_C"/>
</dbReference>
<comment type="caution">
    <text evidence="8">The sequence shown here is derived from an EMBL/GenBank/DDBJ whole genome shotgun (WGS) entry which is preliminary data.</text>
</comment>
<feature type="domain" description="Flagellar motor switch protein FliN-like C-terminal" evidence="7">
    <location>
        <begin position="22"/>
        <end position="92"/>
    </location>
</feature>
<dbReference type="GO" id="GO:0003774">
    <property type="term" value="F:cytoskeletal motor activity"/>
    <property type="evidence" value="ECO:0007669"/>
    <property type="project" value="InterPro"/>
</dbReference>
<name>A0A9D1FKB6_9BACT</name>
<keyword evidence="8" id="KW-0966">Cell projection</keyword>
<dbReference type="InterPro" id="IPR001172">
    <property type="entry name" value="FliN_T3SS_HrcQb"/>
</dbReference>
<keyword evidence="6" id="KW-0472">Membrane</keyword>
<evidence type="ECO:0000259" key="7">
    <source>
        <dbReference type="Pfam" id="PF01052"/>
    </source>
</evidence>
<comment type="subcellular location">
    <subcellularLocation>
        <location evidence="1">Cell membrane</location>
        <topology evidence="1">Peripheral membrane protein</topology>
        <orientation evidence="1">Cytoplasmic side</orientation>
    </subcellularLocation>
</comment>
<accession>A0A9D1FKB6</accession>
<protein>
    <submittedName>
        <fullName evidence="8">Flagellar motor switch protein FliN</fullName>
    </submittedName>
</protein>
<keyword evidence="5" id="KW-0283">Flagellar rotation</keyword>
<keyword evidence="3" id="KW-1003">Cell membrane</keyword>
<dbReference type="AlphaFoldDB" id="A0A9D1FKB6"/>
<proteinExistence type="inferred from homology"/>
<keyword evidence="8" id="KW-0282">Flagellum</keyword>
<dbReference type="Pfam" id="PF01052">
    <property type="entry name" value="FliMN_C"/>
    <property type="match status" value="1"/>
</dbReference>
<dbReference type="PRINTS" id="PR00956">
    <property type="entry name" value="FLGMOTORFLIN"/>
</dbReference>
<dbReference type="PANTHER" id="PTHR43484">
    <property type="match status" value="1"/>
</dbReference>
<evidence type="ECO:0000256" key="2">
    <source>
        <dbReference type="ARBA" id="ARBA00009226"/>
    </source>
</evidence>
<evidence type="ECO:0000256" key="3">
    <source>
        <dbReference type="ARBA" id="ARBA00022475"/>
    </source>
</evidence>
<dbReference type="GO" id="GO:0071973">
    <property type="term" value="P:bacterial-type flagellum-dependent cell motility"/>
    <property type="evidence" value="ECO:0007669"/>
    <property type="project" value="InterPro"/>
</dbReference>
<dbReference type="Proteomes" id="UP000886865">
    <property type="component" value="Unassembled WGS sequence"/>
</dbReference>
<dbReference type="InterPro" id="IPR051469">
    <property type="entry name" value="FliN/MopA/SpaO"/>
</dbReference>
<dbReference type="GO" id="GO:0006935">
    <property type="term" value="P:chemotaxis"/>
    <property type="evidence" value="ECO:0007669"/>
    <property type="project" value="UniProtKB-KW"/>
</dbReference>
<keyword evidence="8" id="KW-0969">Cilium</keyword>
<evidence type="ECO:0000256" key="4">
    <source>
        <dbReference type="ARBA" id="ARBA00022500"/>
    </source>
</evidence>
<dbReference type="Gene3D" id="2.30.330.10">
    <property type="entry name" value="SpoA-like"/>
    <property type="match status" value="1"/>
</dbReference>
<dbReference type="NCBIfam" id="TIGR02480">
    <property type="entry name" value="fliN"/>
    <property type="match status" value="1"/>
</dbReference>
<evidence type="ECO:0000256" key="6">
    <source>
        <dbReference type="ARBA" id="ARBA00023136"/>
    </source>
</evidence>
<evidence type="ECO:0000256" key="5">
    <source>
        <dbReference type="ARBA" id="ARBA00022779"/>
    </source>
</evidence>
<keyword evidence="4" id="KW-0145">Chemotaxis</keyword>
<dbReference type="InterPro" id="IPR012826">
    <property type="entry name" value="FliN"/>
</dbReference>
<dbReference type="PANTHER" id="PTHR43484:SF1">
    <property type="entry name" value="FLAGELLAR MOTOR SWITCH PROTEIN FLIN"/>
    <property type="match status" value="1"/>
</dbReference>
<evidence type="ECO:0000313" key="9">
    <source>
        <dbReference type="Proteomes" id="UP000886865"/>
    </source>
</evidence>
<reference evidence="8" key="2">
    <citation type="journal article" date="2021" name="PeerJ">
        <title>Extensive microbial diversity within the chicken gut microbiome revealed by metagenomics and culture.</title>
        <authorList>
            <person name="Gilroy R."/>
            <person name="Ravi A."/>
            <person name="Getino M."/>
            <person name="Pursley I."/>
            <person name="Horton D.L."/>
            <person name="Alikhan N.F."/>
            <person name="Baker D."/>
            <person name="Gharbi K."/>
            <person name="Hall N."/>
            <person name="Watson M."/>
            <person name="Adriaenssens E.M."/>
            <person name="Foster-Nyarko E."/>
            <person name="Jarju S."/>
            <person name="Secka A."/>
            <person name="Antonio M."/>
            <person name="Oren A."/>
            <person name="Chaudhuri R.R."/>
            <person name="La Ragione R."/>
            <person name="Hildebrand F."/>
            <person name="Pallen M.J."/>
        </authorList>
    </citation>
    <scope>NUCLEOTIDE SEQUENCE</scope>
    <source>
        <strain evidence="8">CHK152-2871</strain>
    </source>
</reference>
<evidence type="ECO:0000256" key="1">
    <source>
        <dbReference type="ARBA" id="ARBA00004413"/>
    </source>
</evidence>
<reference evidence="8" key="1">
    <citation type="submission" date="2020-10" db="EMBL/GenBank/DDBJ databases">
        <authorList>
            <person name="Gilroy R."/>
        </authorList>
    </citation>
    <scope>NUCLEOTIDE SEQUENCE</scope>
    <source>
        <strain evidence="8">CHK152-2871</strain>
    </source>
</reference>
<dbReference type="SUPFAM" id="SSF101801">
    <property type="entry name" value="Surface presentation of antigens (SPOA)"/>
    <property type="match status" value="1"/>
</dbReference>
<dbReference type="EMBL" id="DVJQ01000073">
    <property type="protein sequence ID" value="HIS75027.1"/>
    <property type="molecule type" value="Genomic_DNA"/>
</dbReference>
<evidence type="ECO:0000313" key="8">
    <source>
        <dbReference type="EMBL" id="HIS75027.1"/>
    </source>
</evidence>
<comment type="similarity">
    <text evidence="2">Belongs to the FliN/MopA/SpaO family.</text>
</comment>
<sequence>MSENLKELKNSYPDFNFANLAKIANVEVKLTAQLGKTKVPLKDILRFETGSLVSLDNREDEPVDIFVDNVLVARGMVVALDNYYGVKITEIIKDNK</sequence>
<dbReference type="GO" id="GO:0009425">
    <property type="term" value="C:bacterial-type flagellum basal body"/>
    <property type="evidence" value="ECO:0007669"/>
    <property type="project" value="InterPro"/>
</dbReference>
<organism evidence="8 9">
    <name type="scientific">Candidatus Galligastranaerophilus intestinavium</name>
    <dbReference type="NCBI Taxonomy" id="2840836"/>
    <lineage>
        <taxon>Bacteria</taxon>
        <taxon>Candidatus Galligastranaerophilus</taxon>
    </lineage>
</organism>
<dbReference type="InterPro" id="IPR036429">
    <property type="entry name" value="SpoA-like_sf"/>
</dbReference>
<gene>
    <name evidence="8" type="primary">fliN</name>
    <name evidence="8" type="ORF">IAA86_08420</name>
</gene>